<dbReference type="PANTHER" id="PTHR43700">
    <property type="entry name" value="PHOSPHORIBOSYLAMINOIMIDAZOLE-SUCCINOCARBOXAMIDE SYNTHASE"/>
    <property type="match status" value="1"/>
</dbReference>
<evidence type="ECO:0000256" key="7">
    <source>
        <dbReference type="ARBA" id="ARBA00048475"/>
    </source>
</evidence>
<dbReference type="GO" id="GO:0005737">
    <property type="term" value="C:cytoplasm"/>
    <property type="evidence" value="ECO:0007669"/>
    <property type="project" value="TreeGrafter"/>
</dbReference>
<dbReference type="Proteomes" id="UP000191663">
    <property type="component" value="Unassembled WGS sequence"/>
</dbReference>
<protein>
    <recommendedName>
        <fullName evidence="8">Phosphoribosylaminoimidazole-succinocarboxamide synthase</fullName>
        <ecNumber evidence="8">6.3.2.6</ecNumber>
    </recommendedName>
    <alternativeName>
        <fullName evidence="8">SAICAR synthetase</fullName>
    </alternativeName>
</protein>
<dbReference type="CDD" id="cd01414">
    <property type="entry name" value="SAICAR_synt_Sc"/>
    <property type="match status" value="1"/>
</dbReference>
<dbReference type="InterPro" id="IPR018236">
    <property type="entry name" value="SAICAR_synthetase_CS"/>
</dbReference>
<dbReference type="GO" id="GO:0006189">
    <property type="term" value="P:'de novo' IMP biosynthetic process"/>
    <property type="evidence" value="ECO:0007669"/>
    <property type="project" value="UniProtKB-UniRule"/>
</dbReference>
<evidence type="ECO:0000256" key="3">
    <source>
        <dbReference type="ARBA" id="ARBA00022598"/>
    </source>
</evidence>
<evidence type="ECO:0000313" key="10">
    <source>
        <dbReference type="EMBL" id="OPX17523.1"/>
    </source>
</evidence>
<dbReference type="GO" id="GO:0004639">
    <property type="term" value="F:phosphoribosylaminoimidazolesuccinocarboxamide synthase activity"/>
    <property type="evidence" value="ECO:0007669"/>
    <property type="project" value="UniProtKB-UniRule"/>
</dbReference>
<dbReference type="HAMAP" id="MF_00137">
    <property type="entry name" value="SAICAR_synth"/>
    <property type="match status" value="1"/>
</dbReference>
<dbReference type="InterPro" id="IPR028923">
    <property type="entry name" value="SAICAR_synt/ADE2_N"/>
</dbReference>
<dbReference type="EMBL" id="MUKB01000113">
    <property type="protein sequence ID" value="OPX17523.1"/>
    <property type="molecule type" value="Genomic_DNA"/>
</dbReference>
<accession>A0A1V4QDT8</accession>
<evidence type="ECO:0000256" key="8">
    <source>
        <dbReference type="HAMAP-Rule" id="MF_00137"/>
    </source>
</evidence>
<evidence type="ECO:0000256" key="1">
    <source>
        <dbReference type="ARBA" id="ARBA00004672"/>
    </source>
</evidence>
<reference evidence="11" key="1">
    <citation type="submission" date="2017-01" db="EMBL/GenBank/DDBJ databases">
        <title>Novel pathways for hydrocarbon cycling and metabolic interdependencies in hydrothermal sediment communities.</title>
        <authorList>
            <person name="Dombrowski N."/>
            <person name="Seitz K."/>
            <person name="Teske A."/>
            <person name="Baker B."/>
        </authorList>
    </citation>
    <scope>NUCLEOTIDE SEQUENCE [LARGE SCALE GENOMIC DNA]</scope>
</reference>
<dbReference type="NCBIfam" id="TIGR00081">
    <property type="entry name" value="purC"/>
    <property type="match status" value="1"/>
</dbReference>
<dbReference type="NCBIfam" id="NF010568">
    <property type="entry name" value="PRK13961.1"/>
    <property type="match status" value="1"/>
</dbReference>
<proteinExistence type="inferred from homology"/>
<dbReference type="Gene3D" id="3.30.470.20">
    <property type="entry name" value="ATP-grasp fold, B domain"/>
    <property type="match status" value="1"/>
</dbReference>
<evidence type="ECO:0000256" key="5">
    <source>
        <dbReference type="ARBA" id="ARBA00022755"/>
    </source>
</evidence>
<dbReference type="InterPro" id="IPR001636">
    <property type="entry name" value="SAICAR_synth"/>
</dbReference>
<feature type="domain" description="SAICAR synthetase/ADE2 N-terminal" evidence="9">
    <location>
        <begin position="16"/>
        <end position="265"/>
    </location>
</feature>
<keyword evidence="6 8" id="KW-0067">ATP-binding</keyword>
<dbReference type="Gene3D" id="3.30.200.20">
    <property type="entry name" value="Phosphorylase Kinase, domain 1"/>
    <property type="match status" value="1"/>
</dbReference>
<dbReference type="PANTHER" id="PTHR43700:SF1">
    <property type="entry name" value="PHOSPHORIBOSYLAMINOIMIDAZOLE-SUCCINOCARBOXAMIDE SYNTHASE"/>
    <property type="match status" value="1"/>
</dbReference>
<evidence type="ECO:0000313" key="11">
    <source>
        <dbReference type="Proteomes" id="UP000191663"/>
    </source>
</evidence>
<keyword evidence="3 8" id="KW-0436">Ligase</keyword>
<evidence type="ECO:0000256" key="4">
    <source>
        <dbReference type="ARBA" id="ARBA00022741"/>
    </source>
</evidence>
<evidence type="ECO:0000256" key="2">
    <source>
        <dbReference type="ARBA" id="ARBA00010190"/>
    </source>
</evidence>
<comment type="pathway">
    <text evidence="1 8">Purine metabolism; IMP biosynthesis via de novo pathway; 5-amino-1-(5-phospho-D-ribosyl)imidazole-4-carboxamide from 5-amino-1-(5-phospho-D-ribosyl)imidazole-4-carboxylate: step 1/2.</text>
</comment>
<dbReference type="Pfam" id="PF01259">
    <property type="entry name" value="SAICAR_synt"/>
    <property type="match status" value="1"/>
</dbReference>
<dbReference type="AlphaFoldDB" id="A0A1V4QDT8"/>
<name>A0A1V4QDT8_UNCW3</name>
<comment type="similarity">
    <text evidence="2 8">Belongs to the SAICAR synthetase family.</text>
</comment>
<sequence length="292" mass="33960">MNNPIGSLELPGVKKFKSGKVREVFDLKENFLIVATDRISAFDYVLPTLIPGKGEVLNKISVFWFKKTKSIIENHFITDNIKEYPENLKESKEILNGRSMLVKKARPIEIECVVRGYIMGSAWEDYKKTGEVAGIKFKNLQKGDRLPEPVFTPATKSHTGHDENISFEQMKGIVHDRDAEFIRQKSIELYNFAHNYALERGIILADTKFEFGKIDNKIILIDEIFTPDSSRFLDRTQYEKEKKLVSFDKQFVRDYLLSTDWDRNSPPPELPREIVEKTRARYHEALERLTRP</sequence>
<keyword evidence="4 8" id="KW-0547">Nucleotide-binding</keyword>
<evidence type="ECO:0000259" key="9">
    <source>
        <dbReference type="Pfam" id="PF01259"/>
    </source>
</evidence>
<dbReference type="UniPathway" id="UPA00074">
    <property type="reaction ID" value="UER00131"/>
</dbReference>
<organism evidence="10 11">
    <name type="scientific">candidate division WOR-3 bacterium 4484_100</name>
    <dbReference type="NCBI Taxonomy" id="1936077"/>
    <lineage>
        <taxon>Bacteria</taxon>
        <taxon>Bacteria division WOR-3</taxon>
    </lineage>
</organism>
<dbReference type="PROSITE" id="PS01058">
    <property type="entry name" value="SAICAR_SYNTHETASE_2"/>
    <property type="match status" value="1"/>
</dbReference>
<gene>
    <name evidence="8" type="primary">purC</name>
    <name evidence="10" type="ORF">BXT86_06030</name>
</gene>
<comment type="caution">
    <text evidence="10">The sequence shown here is derived from an EMBL/GenBank/DDBJ whole genome shotgun (WGS) entry which is preliminary data.</text>
</comment>
<dbReference type="SUPFAM" id="SSF56104">
    <property type="entry name" value="SAICAR synthase-like"/>
    <property type="match status" value="1"/>
</dbReference>
<dbReference type="EC" id="6.3.2.6" evidence="8"/>
<keyword evidence="5 8" id="KW-0658">Purine biosynthesis</keyword>
<dbReference type="GO" id="GO:0005524">
    <property type="term" value="F:ATP binding"/>
    <property type="evidence" value="ECO:0007669"/>
    <property type="project" value="UniProtKB-KW"/>
</dbReference>
<evidence type="ECO:0000256" key="6">
    <source>
        <dbReference type="ARBA" id="ARBA00022840"/>
    </source>
</evidence>
<comment type="catalytic activity">
    <reaction evidence="7 8">
        <text>5-amino-1-(5-phospho-D-ribosyl)imidazole-4-carboxylate + L-aspartate + ATP = (2S)-2-[5-amino-1-(5-phospho-beta-D-ribosyl)imidazole-4-carboxamido]succinate + ADP + phosphate + 2 H(+)</text>
        <dbReference type="Rhea" id="RHEA:22628"/>
        <dbReference type="ChEBI" id="CHEBI:15378"/>
        <dbReference type="ChEBI" id="CHEBI:29991"/>
        <dbReference type="ChEBI" id="CHEBI:30616"/>
        <dbReference type="ChEBI" id="CHEBI:43474"/>
        <dbReference type="ChEBI" id="CHEBI:58443"/>
        <dbReference type="ChEBI" id="CHEBI:77657"/>
        <dbReference type="ChEBI" id="CHEBI:456216"/>
        <dbReference type="EC" id="6.3.2.6"/>
    </reaction>
</comment>